<dbReference type="EMBL" id="FCNY02000010">
    <property type="protein sequence ID" value="SAL52071.1"/>
    <property type="molecule type" value="Genomic_DNA"/>
</dbReference>
<dbReference type="Pfam" id="PF01557">
    <property type="entry name" value="FAA_hydrolase"/>
    <property type="match status" value="1"/>
</dbReference>
<feature type="domain" description="Fumarylacetoacetase-like C-terminal" evidence="2">
    <location>
        <begin position="88"/>
        <end position="255"/>
    </location>
</feature>
<dbReference type="PANTHER" id="PTHR30143">
    <property type="entry name" value="ACID HYDRATASE"/>
    <property type="match status" value="1"/>
</dbReference>
<evidence type="ECO:0000313" key="4">
    <source>
        <dbReference type="Proteomes" id="UP000054740"/>
    </source>
</evidence>
<accession>A0A158I7J5</accession>
<gene>
    <name evidence="3" type="ORF">AWB70_04290</name>
</gene>
<keyword evidence="1" id="KW-0456">Lyase</keyword>
<evidence type="ECO:0000313" key="3">
    <source>
        <dbReference type="EMBL" id="SAL52071.1"/>
    </source>
</evidence>
<dbReference type="SUPFAM" id="SSF56529">
    <property type="entry name" value="FAH"/>
    <property type="match status" value="1"/>
</dbReference>
<protein>
    <submittedName>
        <fullName evidence="3">4-oxalocrotonate decarboxylase</fullName>
    </submittedName>
</protein>
<reference evidence="4" key="1">
    <citation type="submission" date="2016-01" db="EMBL/GenBank/DDBJ databases">
        <authorList>
            <person name="Peeters C."/>
        </authorList>
    </citation>
    <scope>NUCLEOTIDE SEQUENCE [LARGE SCALE GENOMIC DNA]</scope>
</reference>
<dbReference type="AlphaFoldDB" id="A0A158I7J5"/>
<dbReference type="GO" id="GO:0008684">
    <property type="term" value="F:2-oxopent-4-enoate hydratase activity"/>
    <property type="evidence" value="ECO:0007669"/>
    <property type="project" value="TreeGrafter"/>
</dbReference>
<dbReference type="InterPro" id="IPR050772">
    <property type="entry name" value="Hydratase-Decarb/MhpD_sf"/>
</dbReference>
<dbReference type="RefSeq" id="WP_053572532.1">
    <property type="nucleotide sequence ID" value="NZ_FCNY02000010.1"/>
</dbReference>
<dbReference type="GO" id="GO:0005737">
    <property type="term" value="C:cytoplasm"/>
    <property type="evidence" value="ECO:0007669"/>
    <property type="project" value="TreeGrafter"/>
</dbReference>
<dbReference type="PANTHER" id="PTHR30143:SF0">
    <property type="entry name" value="2-KETO-4-PENTENOATE HYDRATASE"/>
    <property type="match status" value="1"/>
</dbReference>
<organism evidence="3 4">
    <name type="scientific">Caballeronia cordobensis</name>
    <name type="common">Burkholderia cordobensis</name>
    <dbReference type="NCBI Taxonomy" id="1353886"/>
    <lineage>
        <taxon>Bacteria</taxon>
        <taxon>Pseudomonadati</taxon>
        <taxon>Pseudomonadota</taxon>
        <taxon>Betaproteobacteria</taxon>
        <taxon>Burkholderiales</taxon>
        <taxon>Burkholderiaceae</taxon>
        <taxon>Caballeronia</taxon>
    </lineage>
</organism>
<dbReference type="Proteomes" id="UP000054740">
    <property type="component" value="Unassembled WGS sequence"/>
</dbReference>
<dbReference type="InterPro" id="IPR011234">
    <property type="entry name" value="Fumarylacetoacetase-like_C"/>
</dbReference>
<keyword evidence="4" id="KW-1185">Reference proteome</keyword>
<sequence length="261" mass="27863">MESMQIGTVAHALFDALEGCEPIAPLTMTEPGMTIADAYEIQRRMIATRLAKRGERIVGKKIGITSEAVMNMLDVRQPDFGQLTSGMQFANGATIPLSQFIAPRAEGEIAFLLAKDLSGPGLTAHDVLDATEWVMPCFEIVDSRIRDWKIRIQDTVADNASSGAFVIGEGRADPRALDLAGITMRFSRNGETVGTGQGSAALGHPINAVVWLANQLGEFGMPLRAGEIILSGALSAMVPARVGDHMRVEFDGLGHADVAFA</sequence>
<evidence type="ECO:0000259" key="2">
    <source>
        <dbReference type="Pfam" id="PF01557"/>
    </source>
</evidence>
<evidence type="ECO:0000256" key="1">
    <source>
        <dbReference type="ARBA" id="ARBA00023239"/>
    </source>
</evidence>
<name>A0A158I7J5_CABCO</name>
<proteinExistence type="predicted"/>
<dbReference type="Gene3D" id="3.90.850.10">
    <property type="entry name" value="Fumarylacetoacetase-like, C-terminal domain"/>
    <property type="match status" value="1"/>
</dbReference>
<dbReference type="InterPro" id="IPR036663">
    <property type="entry name" value="Fumarylacetoacetase_C_sf"/>
</dbReference>